<dbReference type="Proteomes" id="UP000324222">
    <property type="component" value="Unassembled WGS sequence"/>
</dbReference>
<comment type="caution">
    <text evidence="1">The sequence shown here is derived from an EMBL/GenBank/DDBJ whole genome shotgun (WGS) entry which is preliminary data.</text>
</comment>
<protein>
    <submittedName>
        <fullName evidence="1">Uncharacterized protein</fullName>
    </submittedName>
</protein>
<name>A0A5B7F175_PORTR</name>
<gene>
    <name evidence="1" type="ORF">E2C01_032508</name>
</gene>
<keyword evidence="2" id="KW-1185">Reference proteome</keyword>
<dbReference type="EMBL" id="VSRR010004227">
    <property type="protein sequence ID" value="MPC38989.1"/>
    <property type="molecule type" value="Genomic_DNA"/>
</dbReference>
<proteinExistence type="predicted"/>
<dbReference type="AlphaFoldDB" id="A0A5B7F175"/>
<accession>A0A5B7F175</accession>
<organism evidence="1 2">
    <name type="scientific">Portunus trituberculatus</name>
    <name type="common">Swimming crab</name>
    <name type="synonym">Neptunus trituberculatus</name>
    <dbReference type="NCBI Taxonomy" id="210409"/>
    <lineage>
        <taxon>Eukaryota</taxon>
        <taxon>Metazoa</taxon>
        <taxon>Ecdysozoa</taxon>
        <taxon>Arthropoda</taxon>
        <taxon>Crustacea</taxon>
        <taxon>Multicrustacea</taxon>
        <taxon>Malacostraca</taxon>
        <taxon>Eumalacostraca</taxon>
        <taxon>Eucarida</taxon>
        <taxon>Decapoda</taxon>
        <taxon>Pleocyemata</taxon>
        <taxon>Brachyura</taxon>
        <taxon>Eubrachyura</taxon>
        <taxon>Portunoidea</taxon>
        <taxon>Portunidae</taxon>
        <taxon>Portuninae</taxon>
        <taxon>Portunus</taxon>
    </lineage>
</organism>
<evidence type="ECO:0000313" key="1">
    <source>
        <dbReference type="EMBL" id="MPC38989.1"/>
    </source>
</evidence>
<sequence>MWKHYTGKVDERTNRCKRVFAEAGEEIKGCPVRLDVTSDGWKVRAAPPADNLFTIARGTTPSFTVELANPWVLSSLEHTEMANVCR</sequence>
<reference evidence="1 2" key="1">
    <citation type="submission" date="2019-05" db="EMBL/GenBank/DDBJ databases">
        <title>Another draft genome of Portunus trituberculatus and its Hox gene families provides insights of decapod evolution.</title>
        <authorList>
            <person name="Jeong J.-H."/>
            <person name="Song I."/>
            <person name="Kim S."/>
            <person name="Choi T."/>
            <person name="Kim D."/>
            <person name="Ryu S."/>
            <person name="Kim W."/>
        </authorList>
    </citation>
    <scope>NUCLEOTIDE SEQUENCE [LARGE SCALE GENOMIC DNA]</scope>
    <source>
        <tissue evidence="1">Muscle</tissue>
    </source>
</reference>
<evidence type="ECO:0000313" key="2">
    <source>
        <dbReference type="Proteomes" id="UP000324222"/>
    </source>
</evidence>